<dbReference type="RefSeq" id="WP_116301330.1">
    <property type="nucleotide sequence ID" value="NZ_NFZV01000004.1"/>
</dbReference>
<feature type="compositionally biased region" description="Gly residues" evidence="7">
    <location>
        <begin position="1"/>
        <end position="10"/>
    </location>
</feature>
<organism evidence="9 10">
    <name type="scientific">Alkalilimnicola ehrlichii</name>
    <dbReference type="NCBI Taxonomy" id="351052"/>
    <lineage>
        <taxon>Bacteria</taxon>
        <taxon>Pseudomonadati</taxon>
        <taxon>Pseudomonadota</taxon>
        <taxon>Gammaproteobacteria</taxon>
        <taxon>Chromatiales</taxon>
        <taxon>Ectothiorhodospiraceae</taxon>
        <taxon>Alkalilimnicola</taxon>
    </lineage>
</organism>
<evidence type="ECO:0000256" key="6">
    <source>
        <dbReference type="RuleBase" id="RU364113"/>
    </source>
</evidence>
<protein>
    <recommendedName>
        <fullName evidence="6">Protein HflK</fullName>
    </recommendedName>
</protein>
<evidence type="ECO:0000256" key="4">
    <source>
        <dbReference type="ARBA" id="ARBA00022989"/>
    </source>
</evidence>
<keyword evidence="5 6" id="KW-0472">Membrane</keyword>
<dbReference type="PANTHER" id="PTHR43327">
    <property type="entry name" value="STOMATIN-LIKE PROTEIN 2, MITOCHONDRIAL"/>
    <property type="match status" value="1"/>
</dbReference>
<dbReference type="OrthoDB" id="9779595at2"/>
<evidence type="ECO:0000313" key="10">
    <source>
        <dbReference type="Proteomes" id="UP000256763"/>
    </source>
</evidence>
<comment type="subunit">
    <text evidence="6">HflC and HflK may interact to form a multimeric complex.</text>
</comment>
<dbReference type="Pfam" id="PF01145">
    <property type="entry name" value="Band_7"/>
    <property type="match status" value="1"/>
</dbReference>
<proteinExistence type="inferred from homology"/>
<evidence type="ECO:0000256" key="7">
    <source>
        <dbReference type="SAM" id="MobiDB-lite"/>
    </source>
</evidence>
<evidence type="ECO:0000256" key="3">
    <source>
        <dbReference type="ARBA" id="ARBA00022692"/>
    </source>
</evidence>
<comment type="caution">
    <text evidence="9">The sequence shown here is derived from an EMBL/GenBank/DDBJ whole genome shotgun (WGS) entry which is preliminary data.</text>
</comment>
<feature type="transmembrane region" description="Helical" evidence="6">
    <location>
        <begin position="61"/>
        <end position="85"/>
    </location>
</feature>
<dbReference type="InterPro" id="IPR001107">
    <property type="entry name" value="Band_7"/>
</dbReference>
<dbReference type="InterPro" id="IPR020980">
    <property type="entry name" value="Membrane_HflK_N"/>
</dbReference>
<dbReference type="AlphaFoldDB" id="A0A3E0X1H8"/>
<dbReference type="InterPro" id="IPR050710">
    <property type="entry name" value="Band7/mec-2_domain"/>
</dbReference>
<keyword evidence="4 6" id="KW-1133">Transmembrane helix</keyword>
<dbReference type="NCBIfam" id="TIGR01933">
    <property type="entry name" value="hflK"/>
    <property type="match status" value="1"/>
</dbReference>
<comment type="function">
    <text evidence="6">HflC and HflK could encode or regulate a protease.</text>
</comment>
<dbReference type="InterPro" id="IPR036013">
    <property type="entry name" value="Band_7/SPFH_dom_sf"/>
</dbReference>
<dbReference type="GO" id="GO:0016020">
    <property type="term" value="C:membrane"/>
    <property type="evidence" value="ECO:0007669"/>
    <property type="project" value="UniProtKB-SubCell"/>
</dbReference>
<feature type="domain" description="Band 7" evidence="8">
    <location>
        <begin position="80"/>
        <end position="256"/>
    </location>
</feature>
<evidence type="ECO:0000313" key="9">
    <source>
        <dbReference type="EMBL" id="RFA38017.1"/>
    </source>
</evidence>
<evidence type="ECO:0000256" key="5">
    <source>
        <dbReference type="ARBA" id="ARBA00023136"/>
    </source>
</evidence>
<dbReference type="Proteomes" id="UP000256763">
    <property type="component" value="Unassembled WGS sequence"/>
</dbReference>
<comment type="subcellular location">
    <subcellularLocation>
        <location evidence="1">Membrane</location>
        <topology evidence="1">Single-pass membrane protein</topology>
    </subcellularLocation>
</comment>
<keyword evidence="3 6" id="KW-0812">Transmembrane</keyword>
<dbReference type="InterPro" id="IPR010201">
    <property type="entry name" value="HflK"/>
</dbReference>
<dbReference type="Pfam" id="PF12221">
    <property type="entry name" value="HflK_N"/>
    <property type="match status" value="1"/>
</dbReference>
<evidence type="ECO:0000256" key="2">
    <source>
        <dbReference type="ARBA" id="ARBA00006971"/>
    </source>
</evidence>
<dbReference type="EMBL" id="NFZW01000005">
    <property type="protein sequence ID" value="RFA38017.1"/>
    <property type="molecule type" value="Genomic_DNA"/>
</dbReference>
<dbReference type="SMART" id="SM00244">
    <property type="entry name" value="PHB"/>
    <property type="match status" value="1"/>
</dbReference>
<feature type="region of interest" description="Disordered" evidence="7">
    <location>
        <begin position="358"/>
        <end position="404"/>
    </location>
</feature>
<dbReference type="CDD" id="cd03404">
    <property type="entry name" value="SPFH_HflK"/>
    <property type="match status" value="1"/>
</dbReference>
<feature type="region of interest" description="Disordered" evidence="7">
    <location>
        <begin position="1"/>
        <end position="27"/>
    </location>
</feature>
<evidence type="ECO:0000259" key="8">
    <source>
        <dbReference type="SMART" id="SM00244"/>
    </source>
</evidence>
<dbReference type="Gene3D" id="3.30.479.30">
    <property type="entry name" value="Band 7 domain"/>
    <property type="match status" value="1"/>
</dbReference>
<keyword evidence="10" id="KW-1185">Reference proteome</keyword>
<reference evidence="10" key="1">
    <citation type="submission" date="2017-05" db="EMBL/GenBank/DDBJ databases">
        <authorList>
            <person name="Sharma S."/>
            <person name="Sidhu C."/>
            <person name="Pinnaka A.K."/>
        </authorList>
    </citation>
    <scope>NUCLEOTIDE SEQUENCE [LARGE SCALE GENOMIC DNA]</scope>
    <source>
        <strain evidence="10">AK93</strain>
    </source>
</reference>
<accession>A0A3E0X1H8</accession>
<dbReference type="SUPFAM" id="SSF117892">
    <property type="entry name" value="Band 7/SPFH domain"/>
    <property type="match status" value="1"/>
</dbReference>
<evidence type="ECO:0000256" key="1">
    <source>
        <dbReference type="ARBA" id="ARBA00004167"/>
    </source>
</evidence>
<sequence>MAWNEPGGGNRDPWNGSGKDQGPPDLDEVLRKLQNRVRSLFGGKPPHDGNGNDGGAGGGGAGFAGIGLLIGILLVVWLLSGIYIIDEGKRGVVLRFGAYQTTVDPGLHWRIPYPIDEVRIVDIETVRSIEIGYEVLPGGRTRERLNEALMLTSDENIVNVHLAVHYQVSDPEQYLFEFRDPDGTVKELAESAIREIVGKRQLDYVLTEGREEVAASAHELIQEVLDEYKIGLNVNRVAIQDVQPPEEVQGSFADAIRAREDEQRFINEARAYRNEVLPRADGEAARQLEEALGYRDRVIARAEGESARFLALLTEYQRAPGVTRERLYIDALEQVLQRSSKIFIDVENGQPLMYLPLDKMTGRDGRGGDAGSQSLLNPPMPSSATTGSGTGGGNQSNPRARETR</sequence>
<name>A0A3E0X1H8_9GAMM</name>
<comment type="similarity">
    <text evidence="2 6">Belongs to the band 7/mec-2 family. HflK subfamily.</text>
</comment>
<gene>
    <name evidence="9" type="ORF">CAL65_06595</name>
</gene>
<dbReference type="PANTHER" id="PTHR43327:SF2">
    <property type="entry name" value="MODULATOR OF FTSH PROTEASE HFLK"/>
    <property type="match status" value="1"/>
</dbReference>